<dbReference type="Pfam" id="PF05308">
    <property type="entry name" value="Mito_fiss_reg"/>
    <property type="match status" value="1"/>
</dbReference>
<dbReference type="Proteomes" id="UP000515159">
    <property type="component" value="Chromosome 3"/>
</dbReference>
<dbReference type="GeneID" id="117357545"/>
<accession>A0A6P8Q2C6</accession>
<gene>
    <name evidence="8 9" type="primary">MTFR2</name>
</gene>
<evidence type="ECO:0000313" key="8">
    <source>
        <dbReference type="RefSeq" id="XP_033794197.1"/>
    </source>
</evidence>
<comment type="function">
    <text evidence="4">Plays a role in mitochondrial aerobic respiration. Regulates mitochondrial organization and fission.</text>
</comment>
<dbReference type="GO" id="GO:0000266">
    <property type="term" value="P:mitochondrial fission"/>
    <property type="evidence" value="ECO:0007669"/>
    <property type="project" value="UniProtKB-UniRule"/>
</dbReference>
<keyword evidence="7" id="KW-1185">Reference proteome</keyword>
<evidence type="ECO:0000313" key="7">
    <source>
        <dbReference type="Proteomes" id="UP000515159"/>
    </source>
</evidence>
<evidence type="ECO:0000256" key="4">
    <source>
        <dbReference type="RuleBase" id="RU369053"/>
    </source>
</evidence>
<feature type="compositionally biased region" description="Basic and acidic residues" evidence="6">
    <location>
        <begin position="286"/>
        <end position="301"/>
    </location>
</feature>
<comment type="subcellular location">
    <subcellularLocation>
        <location evidence="1 4">Mitochondrion</location>
    </subcellularLocation>
</comment>
<dbReference type="RefSeq" id="XP_033794197.1">
    <property type="nucleotide sequence ID" value="XM_033938306.1"/>
</dbReference>
<feature type="region of interest" description="Disordered" evidence="6">
    <location>
        <begin position="285"/>
        <end position="313"/>
    </location>
</feature>
<dbReference type="AlphaFoldDB" id="A0A6P8Q2C6"/>
<feature type="coiled-coil region" evidence="5">
    <location>
        <begin position="115"/>
        <end position="142"/>
    </location>
</feature>
<protein>
    <recommendedName>
        <fullName evidence="4">Mitochondrial fission regulator</fullName>
    </recommendedName>
</protein>
<keyword evidence="5" id="KW-0175">Coiled coil</keyword>
<proteinExistence type="inferred from homology"/>
<evidence type="ECO:0000256" key="6">
    <source>
        <dbReference type="SAM" id="MobiDB-lite"/>
    </source>
</evidence>
<evidence type="ECO:0000256" key="5">
    <source>
        <dbReference type="SAM" id="Coils"/>
    </source>
</evidence>
<reference evidence="8 9" key="1">
    <citation type="submission" date="2025-04" db="UniProtKB">
        <authorList>
            <consortium name="RefSeq"/>
        </authorList>
    </citation>
    <scope>IDENTIFICATION</scope>
</reference>
<sequence>MDSLPDSAILGLQEIWLYSKHSSFNWDCSSLDPSPRPHFQCTLGPDAEGYDEHGIISNPVIPSLADIMWVANSKEETYIRLRNEDVASESEKKLPTVMLSFPGDRGVTGSHVPTNTEALQKIAALERELMQLHAQIATIVALQETKSNNACIDSLNPFDSPKCSFPRPSSASTPIQHCATPPPPPPPPPPPQLLTSFDSNSSSINLLKQRCAANKTSLKSEVPAGKERAGCIPNMMDVLKDLNKIHLRAVERSPGGTPVTTKQKRNSMSDPAAFIAHALKQKFAHRGNDDSSFDKENKSYEESSFSSPETPRFKCHLKPIVKHTGATGALKITQPSTVPFGAQA</sequence>
<dbReference type="OrthoDB" id="2133332at2759"/>
<keyword evidence="3 4" id="KW-0496">Mitochondrion</keyword>
<dbReference type="PANTHER" id="PTHR14215:SF2">
    <property type="entry name" value="MITOCHONDRIAL FISSION REGULATOR 2"/>
    <property type="match status" value="1"/>
</dbReference>
<comment type="similarity">
    <text evidence="2 4">Belongs to the MTFR1 family.</text>
</comment>
<feature type="region of interest" description="Disordered" evidence="6">
    <location>
        <begin position="163"/>
        <end position="192"/>
    </location>
</feature>
<dbReference type="CTD" id="113115"/>
<dbReference type="InterPro" id="IPR007972">
    <property type="entry name" value="Mtfr1"/>
</dbReference>
<evidence type="ECO:0000256" key="2">
    <source>
        <dbReference type="ARBA" id="ARBA00005807"/>
    </source>
</evidence>
<evidence type="ECO:0000313" key="9">
    <source>
        <dbReference type="RefSeq" id="XP_033794199.1"/>
    </source>
</evidence>
<dbReference type="GO" id="GO:0009060">
    <property type="term" value="P:aerobic respiration"/>
    <property type="evidence" value="ECO:0007669"/>
    <property type="project" value="UniProtKB-UniRule"/>
</dbReference>
<name>A0A6P8Q2C6_GEOSA</name>
<dbReference type="PANTHER" id="PTHR14215">
    <property type="entry name" value="PROTEIN OF UNKNOWN FUNCTION DUF729"/>
    <property type="match status" value="1"/>
</dbReference>
<evidence type="ECO:0000256" key="3">
    <source>
        <dbReference type="ARBA" id="ARBA00023128"/>
    </source>
</evidence>
<dbReference type="KEGG" id="gsh:117357545"/>
<feature type="compositionally biased region" description="Pro residues" evidence="6">
    <location>
        <begin position="180"/>
        <end position="192"/>
    </location>
</feature>
<organism evidence="7 8">
    <name type="scientific">Geotrypetes seraphini</name>
    <name type="common">Gaboon caecilian</name>
    <name type="synonym">Caecilia seraphini</name>
    <dbReference type="NCBI Taxonomy" id="260995"/>
    <lineage>
        <taxon>Eukaryota</taxon>
        <taxon>Metazoa</taxon>
        <taxon>Chordata</taxon>
        <taxon>Craniata</taxon>
        <taxon>Vertebrata</taxon>
        <taxon>Euteleostomi</taxon>
        <taxon>Amphibia</taxon>
        <taxon>Gymnophiona</taxon>
        <taxon>Geotrypetes</taxon>
    </lineage>
</organism>
<dbReference type="GO" id="GO:0005739">
    <property type="term" value="C:mitochondrion"/>
    <property type="evidence" value="ECO:0007669"/>
    <property type="project" value="UniProtKB-SubCell"/>
</dbReference>
<dbReference type="RefSeq" id="XP_033794199.1">
    <property type="nucleotide sequence ID" value="XM_033938308.1"/>
</dbReference>
<evidence type="ECO:0000256" key="1">
    <source>
        <dbReference type="ARBA" id="ARBA00004173"/>
    </source>
</evidence>